<protein>
    <submittedName>
        <fullName evidence="1">Uncharacterized protein</fullName>
    </submittedName>
</protein>
<reference evidence="2" key="1">
    <citation type="journal article" date="2010" name="Nat. Biotechnol.">
        <title>Draft genome sequence of the oilseed species Ricinus communis.</title>
        <authorList>
            <person name="Chan A.P."/>
            <person name="Crabtree J."/>
            <person name="Zhao Q."/>
            <person name="Lorenzi H."/>
            <person name="Orvis J."/>
            <person name="Puiu D."/>
            <person name="Melake-Berhan A."/>
            <person name="Jones K.M."/>
            <person name="Redman J."/>
            <person name="Chen G."/>
            <person name="Cahoon E.B."/>
            <person name="Gedil M."/>
            <person name="Stanke M."/>
            <person name="Haas B.J."/>
            <person name="Wortman J.R."/>
            <person name="Fraser-Liggett C.M."/>
            <person name="Ravel J."/>
            <person name="Rabinowicz P.D."/>
        </authorList>
    </citation>
    <scope>NUCLEOTIDE SEQUENCE [LARGE SCALE GENOMIC DNA]</scope>
    <source>
        <strain evidence="2">cv. Hale</strain>
    </source>
</reference>
<evidence type="ECO:0000313" key="1">
    <source>
        <dbReference type="EMBL" id="EEF33869.1"/>
    </source>
</evidence>
<dbReference type="InParanoid" id="B9SR81"/>
<evidence type="ECO:0000313" key="2">
    <source>
        <dbReference type="Proteomes" id="UP000008311"/>
    </source>
</evidence>
<sequence length="66" mass="7348">MIIAFGIGNKKFSKVPTLDVDKGKEVMNTVAELGGLPQYELSVPYKHVDIWLGKHLGKISVNYFVI</sequence>
<proteinExistence type="predicted"/>
<accession>B9SR81</accession>
<gene>
    <name evidence="1" type="ORF">RCOM_0111730</name>
</gene>
<dbReference type="AlphaFoldDB" id="B9SR81"/>
<keyword evidence="2" id="KW-1185">Reference proteome</keyword>
<name>B9SR81_RICCO</name>
<dbReference type="Proteomes" id="UP000008311">
    <property type="component" value="Unassembled WGS sequence"/>
</dbReference>
<organism evidence="1 2">
    <name type="scientific">Ricinus communis</name>
    <name type="common">Castor bean</name>
    <dbReference type="NCBI Taxonomy" id="3988"/>
    <lineage>
        <taxon>Eukaryota</taxon>
        <taxon>Viridiplantae</taxon>
        <taxon>Streptophyta</taxon>
        <taxon>Embryophyta</taxon>
        <taxon>Tracheophyta</taxon>
        <taxon>Spermatophyta</taxon>
        <taxon>Magnoliopsida</taxon>
        <taxon>eudicotyledons</taxon>
        <taxon>Gunneridae</taxon>
        <taxon>Pentapetalae</taxon>
        <taxon>rosids</taxon>
        <taxon>fabids</taxon>
        <taxon>Malpighiales</taxon>
        <taxon>Euphorbiaceae</taxon>
        <taxon>Acalyphoideae</taxon>
        <taxon>Acalypheae</taxon>
        <taxon>Ricinus</taxon>
    </lineage>
</organism>
<dbReference type="EMBL" id="EQ974095">
    <property type="protein sequence ID" value="EEF33869.1"/>
    <property type="molecule type" value="Genomic_DNA"/>
</dbReference>